<accession>A0ABY6KXR7</accession>
<dbReference type="EMBL" id="CP092873">
    <property type="protein sequence ID" value="UYV73660.1"/>
    <property type="molecule type" value="Genomic_DNA"/>
</dbReference>
<sequence length="112" mass="12343">MTIITPPSPAPSPDEKRRRGSSNKLTKKPGPAGLADSTLIAPALEQRAVIRFLNAEGIQTSQICQRMKIIYGESCLSQKTFINGLTSSKMDELHVPILSDLDDQVLQRRQAR</sequence>
<evidence type="ECO:0000313" key="3">
    <source>
        <dbReference type="Proteomes" id="UP001235939"/>
    </source>
</evidence>
<dbReference type="Proteomes" id="UP001235939">
    <property type="component" value="Chromosome 11"/>
</dbReference>
<evidence type="ECO:0000313" key="2">
    <source>
        <dbReference type="EMBL" id="UYV73660.1"/>
    </source>
</evidence>
<evidence type="ECO:0008006" key="4">
    <source>
        <dbReference type="Google" id="ProtNLM"/>
    </source>
</evidence>
<keyword evidence="3" id="KW-1185">Reference proteome</keyword>
<feature type="compositionally biased region" description="Basic residues" evidence="1">
    <location>
        <begin position="18"/>
        <end position="27"/>
    </location>
</feature>
<feature type="compositionally biased region" description="Pro residues" evidence="1">
    <location>
        <begin position="1"/>
        <end position="12"/>
    </location>
</feature>
<gene>
    <name evidence="2" type="ORF">LAZ67_11000253</name>
</gene>
<proteinExistence type="predicted"/>
<evidence type="ECO:0000256" key="1">
    <source>
        <dbReference type="SAM" id="MobiDB-lite"/>
    </source>
</evidence>
<name>A0ABY6KXR7_9ARAC</name>
<feature type="region of interest" description="Disordered" evidence="1">
    <location>
        <begin position="1"/>
        <end position="34"/>
    </location>
</feature>
<protein>
    <recommendedName>
        <fullName evidence="4">Mos1 transposase HTH domain-containing protein</fullName>
    </recommendedName>
</protein>
<reference evidence="2 3" key="1">
    <citation type="submission" date="2022-01" db="EMBL/GenBank/DDBJ databases">
        <title>A chromosomal length assembly of Cordylochernes scorpioides.</title>
        <authorList>
            <person name="Zeh D."/>
            <person name="Zeh J."/>
        </authorList>
    </citation>
    <scope>NUCLEOTIDE SEQUENCE [LARGE SCALE GENOMIC DNA]</scope>
    <source>
        <strain evidence="2">IN4F17</strain>
        <tissue evidence="2">Whole Body</tissue>
    </source>
</reference>
<organism evidence="2 3">
    <name type="scientific">Cordylochernes scorpioides</name>
    <dbReference type="NCBI Taxonomy" id="51811"/>
    <lineage>
        <taxon>Eukaryota</taxon>
        <taxon>Metazoa</taxon>
        <taxon>Ecdysozoa</taxon>
        <taxon>Arthropoda</taxon>
        <taxon>Chelicerata</taxon>
        <taxon>Arachnida</taxon>
        <taxon>Pseudoscorpiones</taxon>
        <taxon>Cheliferoidea</taxon>
        <taxon>Chernetidae</taxon>
        <taxon>Cordylochernes</taxon>
    </lineage>
</organism>